<dbReference type="EMBL" id="CAFAAG010000082">
    <property type="protein sequence ID" value="CAB4796752.1"/>
    <property type="molecule type" value="Genomic_DNA"/>
</dbReference>
<gene>
    <name evidence="2" type="ORF">UFOPK2975_01015</name>
</gene>
<feature type="domain" description="DUF2786" evidence="1">
    <location>
        <begin position="24"/>
        <end position="52"/>
    </location>
</feature>
<sequence length="52" mass="5559">MSDATSDAAPFNYLDLVSSRDSLHAKVRAILEKANHPTTPQAEAETAMTIAT</sequence>
<evidence type="ECO:0000259" key="1">
    <source>
        <dbReference type="Pfam" id="PF10979"/>
    </source>
</evidence>
<evidence type="ECO:0000313" key="2">
    <source>
        <dbReference type="EMBL" id="CAB4796752.1"/>
    </source>
</evidence>
<proteinExistence type="predicted"/>
<dbReference type="InterPro" id="IPR024498">
    <property type="entry name" value="DUF2786"/>
</dbReference>
<organism evidence="2">
    <name type="scientific">freshwater metagenome</name>
    <dbReference type="NCBI Taxonomy" id="449393"/>
    <lineage>
        <taxon>unclassified sequences</taxon>
        <taxon>metagenomes</taxon>
        <taxon>ecological metagenomes</taxon>
    </lineage>
</organism>
<dbReference type="AlphaFoldDB" id="A0A6J6XJ22"/>
<name>A0A6J6XJ22_9ZZZZ</name>
<protein>
    <submittedName>
        <fullName evidence="2">Unannotated protein</fullName>
    </submittedName>
</protein>
<dbReference type="Pfam" id="PF10979">
    <property type="entry name" value="DUF2786"/>
    <property type="match status" value="1"/>
</dbReference>
<reference evidence="2" key="1">
    <citation type="submission" date="2020-05" db="EMBL/GenBank/DDBJ databases">
        <authorList>
            <person name="Chiriac C."/>
            <person name="Salcher M."/>
            <person name="Ghai R."/>
            <person name="Kavagutti S V."/>
        </authorList>
    </citation>
    <scope>NUCLEOTIDE SEQUENCE</scope>
</reference>
<accession>A0A6J6XJ22</accession>